<name>A0AAQ3X8P6_PASNO</name>
<dbReference type="EMBL" id="CP144751">
    <property type="protein sequence ID" value="WVZ87612.1"/>
    <property type="molecule type" value="Genomic_DNA"/>
</dbReference>
<dbReference type="PANTHER" id="PTHR34591">
    <property type="entry name" value="OS03G0653100 PROTEIN-RELATED"/>
    <property type="match status" value="1"/>
</dbReference>
<accession>A0AAQ3X8P6</accession>
<dbReference type="Proteomes" id="UP001341281">
    <property type="component" value="Chromosome 07"/>
</dbReference>
<organism evidence="2 3">
    <name type="scientific">Paspalum notatum var. saurae</name>
    <dbReference type="NCBI Taxonomy" id="547442"/>
    <lineage>
        <taxon>Eukaryota</taxon>
        <taxon>Viridiplantae</taxon>
        <taxon>Streptophyta</taxon>
        <taxon>Embryophyta</taxon>
        <taxon>Tracheophyta</taxon>
        <taxon>Spermatophyta</taxon>
        <taxon>Magnoliopsida</taxon>
        <taxon>Liliopsida</taxon>
        <taxon>Poales</taxon>
        <taxon>Poaceae</taxon>
        <taxon>PACMAD clade</taxon>
        <taxon>Panicoideae</taxon>
        <taxon>Andropogonodae</taxon>
        <taxon>Paspaleae</taxon>
        <taxon>Paspalinae</taxon>
        <taxon>Paspalum</taxon>
    </lineage>
</organism>
<evidence type="ECO:0000313" key="2">
    <source>
        <dbReference type="EMBL" id="WVZ87612.1"/>
    </source>
</evidence>
<feature type="region of interest" description="Disordered" evidence="1">
    <location>
        <begin position="1"/>
        <end position="26"/>
    </location>
</feature>
<protein>
    <submittedName>
        <fullName evidence="2">Uncharacterized protein</fullName>
    </submittedName>
</protein>
<reference evidence="2 3" key="1">
    <citation type="submission" date="2024-02" db="EMBL/GenBank/DDBJ databases">
        <title>High-quality chromosome-scale genome assembly of Pensacola bahiagrass (Paspalum notatum Flugge var. saurae).</title>
        <authorList>
            <person name="Vega J.M."/>
            <person name="Podio M."/>
            <person name="Orjuela J."/>
            <person name="Siena L.A."/>
            <person name="Pessino S.C."/>
            <person name="Combes M.C."/>
            <person name="Mariac C."/>
            <person name="Albertini E."/>
            <person name="Pupilli F."/>
            <person name="Ortiz J.P.A."/>
            <person name="Leblanc O."/>
        </authorList>
    </citation>
    <scope>NUCLEOTIDE SEQUENCE [LARGE SCALE GENOMIC DNA]</scope>
    <source>
        <strain evidence="2">R1</strain>
        <tissue evidence="2">Leaf</tissue>
    </source>
</reference>
<keyword evidence="3" id="KW-1185">Reference proteome</keyword>
<proteinExistence type="predicted"/>
<evidence type="ECO:0000256" key="1">
    <source>
        <dbReference type="SAM" id="MobiDB-lite"/>
    </source>
</evidence>
<dbReference type="AlphaFoldDB" id="A0AAQ3X8P6"/>
<sequence length="481" mass="53517">MSTGGGTLVGVGSDDSEGKGKGVDTSASWVRPGKSCGLAAASAGTVEWARGREKEGGQAWRTLIDHCRLLLPRSLASLFLNVTSLEKPEFFARLAAGGDSATTGYLMPGDGMIDDHCNVLILQCPHVTNPATGQSVTLPDLPPLPVLDDNDFIEDGYLAFDPAESPHYLVFLIPMLQSKAASLEAFRQLEWPPSPFVLSVFSSRTGRWEVRSLVRQGEAAGTAAADMDELGGVHLSSVCWSGALYVPRQSVLMSWMLVNSTYTCRPLIRFVLFCIIPLSDSDHTYRMIKPPREVTPEDPRYLYIGRSEKGVYRAFIDHGMDHLWVWILDDTSCDQTEWVLTHHSAYGLTLPTYPQSGRPCWMIADVNKFSDSDEPLTLGKHQCEWDSDDDDDDGGTLNTQDMVQQRLSGRLLGFHPYREIIFFTRSSCRGCWAYHLKSSKLECLGKLLCPAYCYAYKYSIVEVENAFPYTPCWMGDLKEFQ</sequence>
<evidence type="ECO:0000313" key="3">
    <source>
        <dbReference type="Proteomes" id="UP001341281"/>
    </source>
</evidence>
<dbReference type="PANTHER" id="PTHR34591:SF29">
    <property type="entry name" value="F-BOX DOMAIN-CONTAINING PROTEIN"/>
    <property type="match status" value="1"/>
</dbReference>
<gene>
    <name evidence="2" type="ORF">U9M48_034223</name>
</gene>